<feature type="non-terminal residue" evidence="2">
    <location>
        <position position="285"/>
    </location>
</feature>
<feature type="domain" description="Ubiquitin carboxyl-terminal hydrolase 38-like N-terminal" evidence="1">
    <location>
        <begin position="26"/>
        <end position="259"/>
    </location>
</feature>
<evidence type="ECO:0000259" key="1">
    <source>
        <dbReference type="Pfam" id="PF21246"/>
    </source>
</evidence>
<evidence type="ECO:0000313" key="3">
    <source>
        <dbReference type="Proteomes" id="UP000324832"/>
    </source>
</evidence>
<protein>
    <recommendedName>
        <fullName evidence="1">Ubiquitin carboxyl-terminal hydrolase 38-like N-terminal domain-containing protein</fullName>
    </recommendedName>
</protein>
<name>A0A5E4PM58_9NEOP</name>
<dbReference type="InterPro" id="IPR049407">
    <property type="entry name" value="Usp38-like_N"/>
</dbReference>
<keyword evidence="3" id="KW-1185">Reference proteome</keyword>
<dbReference type="Pfam" id="PF21246">
    <property type="entry name" value="Usp38-like_N"/>
    <property type="match status" value="1"/>
</dbReference>
<reference evidence="2 3" key="1">
    <citation type="submission" date="2017-07" db="EMBL/GenBank/DDBJ databases">
        <authorList>
            <person name="Talla V."/>
            <person name="Backstrom N."/>
        </authorList>
    </citation>
    <scope>NUCLEOTIDE SEQUENCE [LARGE SCALE GENOMIC DNA]</scope>
</reference>
<dbReference type="EMBL" id="FZQP02000002">
    <property type="protein sequence ID" value="VVC86252.1"/>
    <property type="molecule type" value="Genomic_DNA"/>
</dbReference>
<organism evidence="2 3">
    <name type="scientific">Leptidea sinapis</name>
    <dbReference type="NCBI Taxonomy" id="189913"/>
    <lineage>
        <taxon>Eukaryota</taxon>
        <taxon>Metazoa</taxon>
        <taxon>Ecdysozoa</taxon>
        <taxon>Arthropoda</taxon>
        <taxon>Hexapoda</taxon>
        <taxon>Insecta</taxon>
        <taxon>Pterygota</taxon>
        <taxon>Neoptera</taxon>
        <taxon>Endopterygota</taxon>
        <taxon>Lepidoptera</taxon>
        <taxon>Glossata</taxon>
        <taxon>Ditrysia</taxon>
        <taxon>Papilionoidea</taxon>
        <taxon>Pieridae</taxon>
        <taxon>Dismorphiinae</taxon>
        <taxon>Leptidea</taxon>
    </lineage>
</organism>
<evidence type="ECO:0000313" key="2">
    <source>
        <dbReference type="EMBL" id="VVC86252.1"/>
    </source>
</evidence>
<sequence length="285" mass="32880">MAVKKHGLAGNSYKQNNIPALSQYFLANDEQCSIEEIVKQCLDLIEYLSHIPGTEEELWSLLRTIEQFYIRMVNRCSTTERNEMVAAVLDKFHSYISDPGTSVSPATSIVLVIVDESEVKTRIEQWFDQQQMSGSVTPSIRSALSCLLHWRLEWHRTPTLENWLMWYIRVLEEKCAFDILIEISLENISKLFLTLRNPLPRRQIQDDVILHVLVSLRESPEAFNRISGHVGEVLVHLAEDSGQWSRQLLQNLVDILYNMMNCAMKAFKGDTVMTFKEKYAEVVSV</sequence>
<gene>
    <name evidence="2" type="ORF">LSINAPIS_LOCUS107</name>
</gene>
<dbReference type="AlphaFoldDB" id="A0A5E4PM58"/>
<proteinExistence type="predicted"/>
<accession>A0A5E4PM58</accession>
<dbReference type="Proteomes" id="UP000324832">
    <property type="component" value="Unassembled WGS sequence"/>
</dbReference>